<protein>
    <submittedName>
        <fullName evidence="1">Uncharacterized protein</fullName>
    </submittedName>
</protein>
<gene>
    <name evidence="1" type="ORF">EVAR_39650_1</name>
</gene>
<reference evidence="1 2" key="1">
    <citation type="journal article" date="2019" name="Commun. Biol.">
        <title>The bagworm genome reveals a unique fibroin gene that provides high tensile strength.</title>
        <authorList>
            <person name="Kono N."/>
            <person name="Nakamura H."/>
            <person name="Ohtoshi R."/>
            <person name="Tomita M."/>
            <person name="Numata K."/>
            <person name="Arakawa K."/>
        </authorList>
    </citation>
    <scope>NUCLEOTIDE SEQUENCE [LARGE SCALE GENOMIC DNA]</scope>
</reference>
<dbReference type="EMBL" id="BGZK01000557">
    <property type="protein sequence ID" value="GBP50071.1"/>
    <property type="molecule type" value="Genomic_DNA"/>
</dbReference>
<dbReference type="Proteomes" id="UP000299102">
    <property type="component" value="Unassembled WGS sequence"/>
</dbReference>
<evidence type="ECO:0000313" key="1">
    <source>
        <dbReference type="EMBL" id="GBP50071.1"/>
    </source>
</evidence>
<organism evidence="1 2">
    <name type="scientific">Eumeta variegata</name>
    <name type="common">Bagworm moth</name>
    <name type="synonym">Eumeta japonica</name>
    <dbReference type="NCBI Taxonomy" id="151549"/>
    <lineage>
        <taxon>Eukaryota</taxon>
        <taxon>Metazoa</taxon>
        <taxon>Ecdysozoa</taxon>
        <taxon>Arthropoda</taxon>
        <taxon>Hexapoda</taxon>
        <taxon>Insecta</taxon>
        <taxon>Pterygota</taxon>
        <taxon>Neoptera</taxon>
        <taxon>Endopterygota</taxon>
        <taxon>Lepidoptera</taxon>
        <taxon>Glossata</taxon>
        <taxon>Ditrysia</taxon>
        <taxon>Tineoidea</taxon>
        <taxon>Psychidae</taxon>
        <taxon>Oiketicinae</taxon>
        <taxon>Eumeta</taxon>
    </lineage>
</organism>
<proteinExistence type="predicted"/>
<sequence length="177" mass="20389">MKYWNVSSILDLSIGRVGRGLKAADFRKLLFWQGTCGGGNKVAYPHKKYKSAIGGDSVSVYDRAPAPFIPMSQHRINRAEIDILVRIVHRVRQHRRNKYNSNIAGIYTYETLPQLWDMRTRSQVPRRLSALHLFSAYEKIKPTPLLQAPTREEPTGPKSRAYRVRNLSQATHKKKLF</sequence>
<comment type="caution">
    <text evidence="1">The sequence shown here is derived from an EMBL/GenBank/DDBJ whole genome shotgun (WGS) entry which is preliminary data.</text>
</comment>
<dbReference type="AlphaFoldDB" id="A0A4C1WFZ4"/>
<accession>A0A4C1WFZ4</accession>
<evidence type="ECO:0000313" key="2">
    <source>
        <dbReference type="Proteomes" id="UP000299102"/>
    </source>
</evidence>
<name>A0A4C1WFZ4_EUMVA</name>
<keyword evidence="2" id="KW-1185">Reference proteome</keyword>